<feature type="region of interest" description="Disordered" evidence="1">
    <location>
        <begin position="28"/>
        <end position="85"/>
    </location>
</feature>
<organism evidence="2 3">
    <name type="scientific">Mycena belliarum</name>
    <dbReference type="NCBI Taxonomy" id="1033014"/>
    <lineage>
        <taxon>Eukaryota</taxon>
        <taxon>Fungi</taxon>
        <taxon>Dikarya</taxon>
        <taxon>Basidiomycota</taxon>
        <taxon>Agaricomycotina</taxon>
        <taxon>Agaricomycetes</taxon>
        <taxon>Agaricomycetidae</taxon>
        <taxon>Agaricales</taxon>
        <taxon>Marasmiineae</taxon>
        <taxon>Mycenaceae</taxon>
        <taxon>Mycena</taxon>
    </lineage>
</organism>
<feature type="region of interest" description="Disordered" evidence="1">
    <location>
        <begin position="467"/>
        <end position="512"/>
    </location>
</feature>
<evidence type="ECO:0000256" key="1">
    <source>
        <dbReference type="SAM" id="MobiDB-lite"/>
    </source>
</evidence>
<proteinExistence type="predicted"/>
<feature type="compositionally biased region" description="Low complexity" evidence="1">
    <location>
        <begin position="48"/>
        <end position="59"/>
    </location>
</feature>
<sequence>MSVLPPQWPAPPPYWPSGHPEASFSALAAPVIPPLDPDDLSPFPSPDGPSAFSALAASPPRRRPTYPQVAAPHVPGPMPSTFTGIPPRNDKPLDREGLLEVLDFLSTLLPARFNNGQQIRLVIHGGAVMLLNTQLAQLATETAATDDRAPQRTSTRDIDYIARSFASEWAQRYGIYDANDRLRQCALETAQHFGLGADWLNSDADVALPMATDSSTGAQYDPIHAASLQTGDSLNVYTSPNGRLKLLSVTPFWTVALKMVRYSPTDRSDICILLRSGTRARAMHWTPARLELWLLGACWAMGYAGYDAERVRTMRARMVEVVDEVNRWDPEALADDGRGGTVPLRPHTSFGMYAQPPAQMYGYPGGGDARFRSPSHSPRASTFPPSGSLPFVLDPAPTPPPKRKNKKGKAAVKRAPTAWPGHPASPNWTLVQHQWDADPGSPERWNAAVAKEKKGIAGWLPFLKRSRSTPALHTPKRKDGRRRRDDDYDTDTDTDTDSEWDSESDWDSDTEDLQREQLKWQGMGGAMGHGVGAFQHSVADFMSSGMPPVAVAAPPVMAAGAGHGGVLPGWNMPGAPLHMQSQPAPWAAHSSRSWVSHSQTQSPQPWAPHSQRHTPQPPPWVSQSQPQSPQPWTSHAQAQSPPPPAWMAYAAGRAPPWAPHPQSHTPQPQPQQQQQPGWAYTGHRSPAAQAWAYYAYGNGAVPQRYRSPPGPGVGADMNNVAAGMNALGLYGV</sequence>
<name>A0AAD6UHJ2_9AGAR</name>
<keyword evidence="3" id="KW-1185">Reference proteome</keyword>
<accession>A0AAD6UHJ2</accession>
<evidence type="ECO:0000313" key="2">
    <source>
        <dbReference type="EMBL" id="KAJ7101434.1"/>
    </source>
</evidence>
<feature type="compositionally biased region" description="Polar residues" evidence="1">
    <location>
        <begin position="590"/>
        <end position="604"/>
    </location>
</feature>
<gene>
    <name evidence="2" type="ORF">B0H15DRAFT_411695</name>
</gene>
<feature type="compositionally biased region" description="Basic residues" evidence="1">
    <location>
        <begin position="401"/>
        <end position="412"/>
    </location>
</feature>
<feature type="compositionally biased region" description="Low complexity" evidence="1">
    <location>
        <begin position="660"/>
        <end position="676"/>
    </location>
</feature>
<feature type="compositionally biased region" description="Polar residues" evidence="1">
    <location>
        <begin position="374"/>
        <end position="385"/>
    </location>
</feature>
<feature type="compositionally biased region" description="Acidic residues" evidence="1">
    <location>
        <begin position="487"/>
        <end position="511"/>
    </location>
</feature>
<feature type="region of interest" description="Disordered" evidence="1">
    <location>
        <begin position="578"/>
        <end position="682"/>
    </location>
</feature>
<comment type="caution">
    <text evidence="2">The sequence shown here is derived from an EMBL/GenBank/DDBJ whole genome shotgun (WGS) entry which is preliminary data.</text>
</comment>
<feature type="region of interest" description="Disordered" evidence="1">
    <location>
        <begin position="372"/>
        <end position="426"/>
    </location>
</feature>
<reference evidence="2" key="1">
    <citation type="submission" date="2023-03" db="EMBL/GenBank/DDBJ databases">
        <title>Massive genome expansion in bonnet fungi (Mycena s.s.) driven by repeated elements and novel gene families across ecological guilds.</title>
        <authorList>
            <consortium name="Lawrence Berkeley National Laboratory"/>
            <person name="Harder C.B."/>
            <person name="Miyauchi S."/>
            <person name="Viragh M."/>
            <person name="Kuo A."/>
            <person name="Thoen E."/>
            <person name="Andreopoulos B."/>
            <person name="Lu D."/>
            <person name="Skrede I."/>
            <person name="Drula E."/>
            <person name="Henrissat B."/>
            <person name="Morin E."/>
            <person name="Kohler A."/>
            <person name="Barry K."/>
            <person name="LaButti K."/>
            <person name="Morin E."/>
            <person name="Salamov A."/>
            <person name="Lipzen A."/>
            <person name="Mereny Z."/>
            <person name="Hegedus B."/>
            <person name="Baldrian P."/>
            <person name="Stursova M."/>
            <person name="Weitz H."/>
            <person name="Taylor A."/>
            <person name="Grigoriev I.V."/>
            <person name="Nagy L.G."/>
            <person name="Martin F."/>
            <person name="Kauserud H."/>
        </authorList>
    </citation>
    <scope>NUCLEOTIDE SEQUENCE</scope>
    <source>
        <strain evidence="2">CBHHK173m</strain>
    </source>
</reference>
<feature type="compositionally biased region" description="Low complexity" evidence="1">
    <location>
        <begin position="621"/>
        <end position="634"/>
    </location>
</feature>
<evidence type="ECO:0000313" key="3">
    <source>
        <dbReference type="Proteomes" id="UP001222325"/>
    </source>
</evidence>
<dbReference type="AlphaFoldDB" id="A0AAD6UHJ2"/>
<dbReference type="Proteomes" id="UP001222325">
    <property type="component" value="Unassembled WGS sequence"/>
</dbReference>
<protein>
    <submittedName>
        <fullName evidence="2">Uncharacterized protein</fullName>
    </submittedName>
</protein>
<dbReference type="EMBL" id="JARJCN010000004">
    <property type="protein sequence ID" value="KAJ7101434.1"/>
    <property type="molecule type" value="Genomic_DNA"/>
</dbReference>